<sequence length="359" mass="38200">MAVAAAAPLFALGSAVVAGAAVGSGTRQSDKWRKEVRSQANEYAELLRKELLPHVGSVAGSAKSVADTANSVGSIATKWAPIVGCSLTFAAAVAGLANLYKAYTGADAQKKLQEFQNKLGRDVEDIKHSLKSISTDVQELVSHKAQHDFPEHVYDYVKMRSDQIATQSDKHYLFVFHQGNEWRPAFHRLNEANPLPYLLGIFEDLNVLGACLRTTREVVGPDPVFHVLMPATRLFMVPDTVAIPQELQPLSLEGELQDSTGKPYNYLNVPDASGGTLLHIYNTANKEQPQLKKPSPWKKVASTSAAWGAGVPLAMAAAAGGCAAGPLGGIAAGATTGTMVGKGVGAEVEQAWDKNNSKE</sequence>
<reference evidence="2" key="1">
    <citation type="journal article" date="2020" name="Stud. Mycol.">
        <title>101 Dothideomycetes genomes: a test case for predicting lifestyles and emergence of pathogens.</title>
        <authorList>
            <person name="Haridas S."/>
            <person name="Albert R."/>
            <person name="Binder M."/>
            <person name="Bloem J."/>
            <person name="Labutti K."/>
            <person name="Salamov A."/>
            <person name="Andreopoulos B."/>
            <person name="Baker S."/>
            <person name="Barry K."/>
            <person name="Bills G."/>
            <person name="Bluhm B."/>
            <person name="Cannon C."/>
            <person name="Castanera R."/>
            <person name="Culley D."/>
            <person name="Daum C."/>
            <person name="Ezra D."/>
            <person name="Gonzalez J."/>
            <person name="Henrissat B."/>
            <person name="Kuo A."/>
            <person name="Liang C."/>
            <person name="Lipzen A."/>
            <person name="Lutzoni F."/>
            <person name="Magnuson J."/>
            <person name="Mondo S."/>
            <person name="Nolan M."/>
            <person name="Ohm R."/>
            <person name="Pangilinan J."/>
            <person name="Park H.-J."/>
            <person name="Ramirez L."/>
            <person name="Alfaro M."/>
            <person name="Sun H."/>
            <person name="Tritt A."/>
            <person name="Yoshinaga Y."/>
            <person name="Zwiers L.-H."/>
            <person name="Turgeon B."/>
            <person name="Goodwin S."/>
            <person name="Spatafora J."/>
            <person name="Crous P."/>
            <person name="Grigoriev I."/>
        </authorList>
    </citation>
    <scope>NUCLEOTIDE SEQUENCE</scope>
    <source>
        <strain evidence="2">Tuck. ex Michener</strain>
    </source>
</reference>
<evidence type="ECO:0000256" key="1">
    <source>
        <dbReference type="SAM" id="SignalP"/>
    </source>
</evidence>
<protein>
    <submittedName>
        <fullName evidence="2">Uncharacterized protein</fullName>
    </submittedName>
</protein>
<evidence type="ECO:0000313" key="3">
    <source>
        <dbReference type="Proteomes" id="UP000800092"/>
    </source>
</evidence>
<dbReference type="Pfam" id="PF20219">
    <property type="entry name" value="DUF6579"/>
    <property type="match status" value="1"/>
</dbReference>
<dbReference type="OrthoDB" id="3757678at2759"/>
<accession>A0A6A6H0I2</accession>
<evidence type="ECO:0000313" key="2">
    <source>
        <dbReference type="EMBL" id="KAF2231525.1"/>
    </source>
</evidence>
<name>A0A6A6H0I2_VIRVR</name>
<organism evidence="2 3">
    <name type="scientific">Viridothelium virens</name>
    <name type="common">Speckled blister lichen</name>
    <name type="synonym">Trypethelium virens</name>
    <dbReference type="NCBI Taxonomy" id="1048519"/>
    <lineage>
        <taxon>Eukaryota</taxon>
        <taxon>Fungi</taxon>
        <taxon>Dikarya</taxon>
        <taxon>Ascomycota</taxon>
        <taxon>Pezizomycotina</taxon>
        <taxon>Dothideomycetes</taxon>
        <taxon>Dothideomycetes incertae sedis</taxon>
        <taxon>Trypetheliales</taxon>
        <taxon>Trypetheliaceae</taxon>
        <taxon>Viridothelium</taxon>
    </lineage>
</organism>
<keyword evidence="1" id="KW-0732">Signal</keyword>
<gene>
    <name evidence="2" type="ORF">EV356DRAFT_535498</name>
</gene>
<feature type="signal peptide" evidence="1">
    <location>
        <begin position="1"/>
        <end position="19"/>
    </location>
</feature>
<dbReference type="EMBL" id="ML991826">
    <property type="protein sequence ID" value="KAF2231525.1"/>
    <property type="molecule type" value="Genomic_DNA"/>
</dbReference>
<dbReference type="Proteomes" id="UP000800092">
    <property type="component" value="Unassembled WGS sequence"/>
</dbReference>
<proteinExistence type="predicted"/>
<dbReference type="AlphaFoldDB" id="A0A6A6H0I2"/>
<feature type="chain" id="PRO_5025683503" evidence="1">
    <location>
        <begin position="20"/>
        <end position="359"/>
    </location>
</feature>
<dbReference type="InterPro" id="IPR046486">
    <property type="entry name" value="DUF6579"/>
</dbReference>
<keyword evidence="3" id="KW-1185">Reference proteome</keyword>